<evidence type="ECO:0000256" key="6">
    <source>
        <dbReference type="SAM" id="Phobius"/>
    </source>
</evidence>
<dbReference type="InterPro" id="IPR005496">
    <property type="entry name" value="Integral_membrane_TerC"/>
</dbReference>
<comment type="caution">
    <text evidence="7">The sequence shown here is derived from an EMBL/GenBank/DDBJ whole genome shotgun (WGS) entry which is preliminary data.</text>
</comment>
<evidence type="ECO:0000256" key="5">
    <source>
        <dbReference type="ARBA" id="ARBA00023136"/>
    </source>
</evidence>
<evidence type="ECO:0000256" key="1">
    <source>
        <dbReference type="ARBA" id="ARBA00004141"/>
    </source>
</evidence>
<feature type="transmembrane region" description="Helical" evidence="6">
    <location>
        <begin position="142"/>
        <end position="160"/>
    </location>
</feature>
<organism evidence="7 8">
    <name type="scientific">Mycolicibacterium agri</name>
    <name type="common">Mycobacterium agri</name>
    <dbReference type="NCBI Taxonomy" id="36811"/>
    <lineage>
        <taxon>Bacteria</taxon>
        <taxon>Bacillati</taxon>
        <taxon>Actinomycetota</taxon>
        <taxon>Actinomycetes</taxon>
        <taxon>Mycobacteriales</taxon>
        <taxon>Mycobacteriaceae</taxon>
        <taxon>Mycolicibacterium</taxon>
    </lineage>
</organism>
<dbReference type="GO" id="GO:0016020">
    <property type="term" value="C:membrane"/>
    <property type="evidence" value="ECO:0007669"/>
    <property type="project" value="UniProtKB-SubCell"/>
</dbReference>
<feature type="transmembrane region" description="Helical" evidence="6">
    <location>
        <begin position="114"/>
        <end position="136"/>
    </location>
</feature>
<dbReference type="Pfam" id="PF03741">
    <property type="entry name" value="TerC"/>
    <property type="match status" value="1"/>
</dbReference>
<dbReference type="AlphaFoldDB" id="A0A2A7N7F1"/>
<dbReference type="Proteomes" id="UP000220914">
    <property type="component" value="Unassembled WGS sequence"/>
</dbReference>
<feature type="transmembrane region" description="Helical" evidence="6">
    <location>
        <begin position="235"/>
        <end position="256"/>
    </location>
</feature>
<feature type="transmembrane region" description="Helical" evidence="6">
    <location>
        <begin position="17"/>
        <end position="37"/>
    </location>
</feature>
<dbReference type="InterPro" id="IPR022369">
    <property type="entry name" value="Integral_membrane_TerC_rswitch"/>
</dbReference>
<keyword evidence="5 6" id="KW-0472">Membrane</keyword>
<dbReference type="EMBL" id="PDCP01000013">
    <property type="protein sequence ID" value="PEG39780.1"/>
    <property type="molecule type" value="Genomic_DNA"/>
</dbReference>
<sequence>MQHAVRRSVVISVVSPLVWAITVVALVAIIVVDLAVIGRRQRTVSAKDAVRWVTVYIGLAVAFAVGLFIFAPGASGQEFVAGYITEYSLSVDNLFVFMIIMSRFAVPALAQDKVLYIGIVLSLLLRAAFIFAGAAAIAAWSWVFYILGGFLVYTAVQLAIENSDDEPDFHQNPVLRLLHRFLPLSEDYDGRRLITRVEKRRMFTPLVIVIAAIGMANVVFALDSIPAIFGLTNDAYIIFTANALALMGLRQLYFLIGGLLDRVVYLSKGLAVILGFIGVKLIIEALHHSHLDQVGNFHLPEIGIVTSLLFIVITLTITTVLSLVKTSRDARRAAEAE</sequence>
<feature type="transmembrane region" description="Helical" evidence="6">
    <location>
        <begin position="263"/>
        <end position="283"/>
    </location>
</feature>
<name>A0A2A7N7F1_MYCAG</name>
<feature type="transmembrane region" description="Helical" evidence="6">
    <location>
        <begin position="206"/>
        <end position="229"/>
    </location>
</feature>
<keyword evidence="8" id="KW-1185">Reference proteome</keyword>
<feature type="transmembrane region" description="Helical" evidence="6">
    <location>
        <begin position="83"/>
        <end position="102"/>
    </location>
</feature>
<protein>
    <submittedName>
        <fullName evidence="7">Tellurium resistance protein TerC</fullName>
    </submittedName>
</protein>
<gene>
    <name evidence="7" type="ORF">CQY20_09515</name>
</gene>
<keyword evidence="3 6" id="KW-0812">Transmembrane</keyword>
<evidence type="ECO:0000256" key="3">
    <source>
        <dbReference type="ARBA" id="ARBA00022692"/>
    </source>
</evidence>
<dbReference type="NCBIfam" id="TIGR03718">
    <property type="entry name" value="R_switched_Alx"/>
    <property type="match status" value="1"/>
</dbReference>
<evidence type="ECO:0000313" key="8">
    <source>
        <dbReference type="Proteomes" id="UP000220914"/>
    </source>
</evidence>
<evidence type="ECO:0000256" key="4">
    <source>
        <dbReference type="ARBA" id="ARBA00022989"/>
    </source>
</evidence>
<proteinExistence type="inferred from homology"/>
<feature type="transmembrane region" description="Helical" evidence="6">
    <location>
        <begin position="49"/>
        <end position="71"/>
    </location>
</feature>
<dbReference type="PANTHER" id="PTHR30238:SF0">
    <property type="entry name" value="THYLAKOID MEMBRANE PROTEIN TERC, CHLOROPLASTIC"/>
    <property type="match status" value="1"/>
</dbReference>
<evidence type="ECO:0000256" key="2">
    <source>
        <dbReference type="ARBA" id="ARBA00007511"/>
    </source>
</evidence>
<keyword evidence="4 6" id="KW-1133">Transmembrane helix</keyword>
<dbReference type="PANTHER" id="PTHR30238">
    <property type="entry name" value="MEMBRANE BOUND PREDICTED REDOX MODULATOR"/>
    <property type="match status" value="1"/>
</dbReference>
<comment type="similarity">
    <text evidence="2">Belongs to the TerC family.</text>
</comment>
<dbReference type="OrthoDB" id="5242957at2"/>
<comment type="subcellular location">
    <subcellularLocation>
        <location evidence="1">Membrane</location>
        <topology evidence="1">Multi-pass membrane protein</topology>
    </subcellularLocation>
</comment>
<accession>A0A2A7N7F1</accession>
<feature type="transmembrane region" description="Helical" evidence="6">
    <location>
        <begin position="303"/>
        <end position="324"/>
    </location>
</feature>
<reference evidence="7 8" key="1">
    <citation type="submission" date="2017-10" db="EMBL/GenBank/DDBJ databases">
        <title>The new phylogeny of genus Mycobacterium.</title>
        <authorList>
            <person name="Tortoli E."/>
            <person name="Trovato A."/>
            <person name="Cirillo D.M."/>
        </authorList>
    </citation>
    <scope>NUCLEOTIDE SEQUENCE [LARGE SCALE GENOMIC DNA]</scope>
    <source>
        <strain evidence="7 8">CCUG37673</strain>
    </source>
</reference>
<evidence type="ECO:0000313" key="7">
    <source>
        <dbReference type="EMBL" id="PEG39780.1"/>
    </source>
</evidence>